<evidence type="ECO:0000313" key="2">
    <source>
        <dbReference type="Proteomes" id="UP000326112"/>
    </source>
</evidence>
<reference evidence="1 2" key="1">
    <citation type="journal article" date="2020" name="Int. J. Syst. Evol. Microbiol.">
        <title>Pseudomonas kitaguniensis sp. nov., a pathogen causing bacterial rot of Welsh onion in Japan.</title>
        <authorList>
            <person name="Sawada H."/>
            <person name="Fujikawa T."/>
            <person name="Nishiwaki Y."/>
            <person name="Horita H."/>
        </authorList>
    </citation>
    <scope>NUCLEOTIDE SEQUENCE [LARGE SCALE GENOMIC DNA]</scope>
    <source>
        <strain evidence="1 2">MAFF 212408</strain>
    </source>
</reference>
<organism evidence="1 2">
    <name type="scientific">Pseudomonas kitaguniensis</name>
    <dbReference type="NCBI Taxonomy" id="2607908"/>
    <lineage>
        <taxon>Bacteria</taxon>
        <taxon>Pseudomonadati</taxon>
        <taxon>Pseudomonadota</taxon>
        <taxon>Gammaproteobacteria</taxon>
        <taxon>Pseudomonadales</taxon>
        <taxon>Pseudomonadaceae</taxon>
        <taxon>Pseudomonas</taxon>
    </lineage>
</organism>
<name>A0A5N7KL55_9PSED</name>
<keyword evidence="2" id="KW-1185">Reference proteome</keyword>
<evidence type="ECO:0000313" key="1">
    <source>
        <dbReference type="EMBL" id="MPR02906.1"/>
    </source>
</evidence>
<dbReference type="Proteomes" id="UP000326112">
    <property type="component" value="Unassembled WGS sequence"/>
</dbReference>
<gene>
    <name evidence="1" type="ORF">F0169_13005</name>
</gene>
<dbReference type="RefSeq" id="WP_206670176.1">
    <property type="nucleotide sequence ID" value="NZ_VUAZ01000068.1"/>
</dbReference>
<dbReference type="EMBL" id="VUAZ01000068">
    <property type="protein sequence ID" value="MPR02906.1"/>
    <property type="molecule type" value="Genomic_DNA"/>
</dbReference>
<proteinExistence type="predicted"/>
<comment type="caution">
    <text evidence="1">The sequence shown here is derived from an EMBL/GenBank/DDBJ whole genome shotgun (WGS) entry which is preliminary data.</text>
</comment>
<accession>A0A5N7KL55</accession>
<sequence length="110" mass="12406">MLPTAKDWLNHLMAEARSAQLDHLDVLMSLTDEQASHLQAVGAAIQGLNDYEKTPNEHGFTSREAMLRCLITAHLQISRKKLDKLHHEDFIASVLSENLPLTLTRHDTLL</sequence>
<reference evidence="1 2" key="2">
    <citation type="journal article" date="2023" name="Plant Pathol.">
        <title>Dismantling and reorganizing Pseudomonas marginalis sensu#lato.</title>
        <authorList>
            <person name="Sawada H."/>
            <person name="Fujikawa T."/>
            <person name="Satou M."/>
        </authorList>
    </citation>
    <scope>NUCLEOTIDE SEQUENCE [LARGE SCALE GENOMIC DNA]</scope>
    <source>
        <strain evidence="1 2">MAFF 212408</strain>
    </source>
</reference>
<protein>
    <submittedName>
        <fullName evidence="1">Uncharacterized protein</fullName>
    </submittedName>
</protein>